<reference evidence="2 3" key="1">
    <citation type="journal article" date="2020" name="ISME J.">
        <title>Uncovering the hidden diversity of litter-decomposition mechanisms in mushroom-forming fungi.</title>
        <authorList>
            <person name="Floudas D."/>
            <person name="Bentzer J."/>
            <person name="Ahren D."/>
            <person name="Johansson T."/>
            <person name="Persson P."/>
            <person name="Tunlid A."/>
        </authorList>
    </citation>
    <scope>NUCLEOTIDE SEQUENCE [LARGE SCALE GENOMIC DNA]</scope>
    <source>
        <strain evidence="2 3">CBS 291.85</strain>
    </source>
</reference>
<feature type="compositionally biased region" description="Polar residues" evidence="1">
    <location>
        <begin position="103"/>
        <end position="115"/>
    </location>
</feature>
<accession>A0A8H5GSF4</accession>
<comment type="caution">
    <text evidence="2">The sequence shown here is derived from an EMBL/GenBank/DDBJ whole genome shotgun (WGS) entry which is preliminary data.</text>
</comment>
<evidence type="ECO:0000313" key="2">
    <source>
        <dbReference type="EMBL" id="KAF5370398.1"/>
    </source>
</evidence>
<gene>
    <name evidence="2" type="ORF">D9758_006911</name>
</gene>
<protein>
    <submittedName>
        <fullName evidence="2">Uncharacterized protein</fullName>
    </submittedName>
</protein>
<name>A0A8H5GSF4_9AGAR</name>
<dbReference type="Proteomes" id="UP000559256">
    <property type="component" value="Unassembled WGS sequence"/>
</dbReference>
<proteinExistence type="predicted"/>
<dbReference type="AlphaFoldDB" id="A0A8H5GSF4"/>
<feature type="region of interest" description="Disordered" evidence="1">
    <location>
        <begin position="1"/>
        <end position="152"/>
    </location>
</feature>
<evidence type="ECO:0000313" key="3">
    <source>
        <dbReference type="Proteomes" id="UP000559256"/>
    </source>
</evidence>
<feature type="compositionally biased region" description="Pro residues" evidence="1">
    <location>
        <begin position="84"/>
        <end position="100"/>
    </location>
</feature>
<dbReference type="EMBL" id="JAACJM010000011">
    <property type="protein sequence ID" value="KAF5370398.1"/>
    <property type="molecule type" value="Genomic_DNA"/>
</dbReference>
<evidence type="ECO:0000256" key="1">
    <source>
        <dbReference type="SAM" id="MobiDB-lite"/>
    </source>
</evidence>
<feature type="compositionally biased region" description="Pro residues" evidence="1">
    <location>
        <begin position="52"/>
        <end position="61"/>
    </location>
</feature>
<feature type="compositionally biased region" description="Low complexity" evidence="1">
    <location>
        <begin position="141"/>
        <end position="151"/>
    </location>
</feature>
<organism evidence="2 3">
    <name type="scientific">Tetrapyrgos nigripes</name>
    <dbReference type="NCBI Taxonomy" id="182062"/>
    <lineage>
        <taxon>Eukaryota</taxon>
        <taxon>Fungi</taxon>
        <taxon>Dikarya</taxon>
        <taxon>Basidiomycota</taxon>
        <taxon>Agaricomycotina</taxon>
        <taxon>Agaricomycetes</taxon>
        <taxon>Agaricomycetidae</taxon>
        <taxon>Agaricales</taxon>
        <taxon>Marasmiineae</taxon>
        <taxon>Marasmiaceae</taxon>
        <taxon>Tetrapyrgos</taxon>
    </lineage>
</organism>
<keyword evidence="3" id="KW-1185">Reference proteome</keyword>
<sequence>MQSLSGFLRKIFRSTRPVKDRGSDPEISGNNDVYSVPNPPVATDPWTRRPRPPPPPFPQPSTPTDDYISDVGQVRSAGPLTERAPPPLPPPPPPPFPQPSSPTNDSISDAEQVQSEPELRTHNPDDGNAQARNQPDRYRQATSSSSPTAAIARHDTFASKLSSVDTLPSYRSRPTSLAASLPAYRLSSVVRAQPPLPSLPSLYRFSGLETTVLGASESGRDAGEMS</sequence>